<proteinExistence type="predicted"/>
<protein>
    <submittedName>
        <fullName evidence="1">Uncharacterized protein</fullName>
    </submittedName>
</protein>
<sequence length="250" mass="28682">MRNNIVYVHYEPLANMFKTAGLSASDVLNASPASFRHLLLLPPVDEDEFIDPHTGLNEISGEAAVTTFLRSKGARTRSWLDYKHASYLRDLLPTEVAELLYLGFAKTHITPPFYYKLQNELVFLPLKDGQVTMYFRTLERFSATLAVGMVRHLRLAANDQPFWLRLRAQHFPPVTTKVLARLYPLFEDGVLMDFSRTSFSRDEVAVPLYRVKRRFVFAQPLDQDGLAGVGTVRLQRATNQWHLRLKEVAE</sequence>
<dbReference type="EMBL" id="JBHTMO010000015">
    <property type="protein sequence ID" value="MFD1393056.1"/>
    <property type="molecule type" value="Genomic_DNA"/>
</dbReference>
<gene>
    <name evidence="1" type="ORF">ACFQ3L_05545</name>
</gene>
<evidence type="ECO:0000313" key="1">
    <source>
        <dbReference type="EMBL" id="MFD1393056.1"/>
    </source>
</evidence>
<accession>A0ABW4B8M0</accession>
<dbReference type="RefSeq" id="WP_125585161.1">
    <property type="nucleotide sequence ID" value="NZ_JBHTMO010000015.1"/>
</dbReference>
<comment type="caution">
    <text evidence="1">The sequence shown here is derived from an EMBL/GenBank/DDBJ whole genome shotgun (WGS) entry which is preliminary data.</text>
</comment>
<evidence type="ECO:0000313" key="2">
    <source>
        <dbReference type="Proteomes" id="UP001597249"/>
    </source>
</evidence>
<organism evidence="1 2">
    <name type="scientific">Lacticaseibacillus jixianensis</name>
    <dbReference type="NCBI Taxonomy" id="2486012"/>
    <lineage>
        <taxon>Bacteria</taxon>
        <taxon>Bacillati</taxon>
        <taxon>Bacillota</taxon>
        <taxon>Bacilli</taxon>
        <taxon>Lactobacillales</taxon>
        <taxon>Lactobacillaceae</taxon>
        <taxon>Lacticaseibacillus</taxon>
    </lineage>
</organism>
<reference evidence="2" key="1">
    <citation type="journal article" date="2019" name="Int. J. Syst. Evol. Microbiol.">
        <title>The Global Catalogue of Microorganisms (GCM) 10K type strain sequencing project: providing services to taxonomists for standard genome sequencing and annotation.</title>
        <authorList>
            <consortium name="The Broad Institute Genomics Platform"/>
            <consortium name="The Broad Institute Genome Sequencing Center for Infectious Disease"/>
            <person name="Wu L."/>
            <person name="Ma J."/>
        </authorList>
    </citation>
    <scope>NUCLEOTIDE SEQUENCE [LARGE SCALE GENOMIC DNA]</scope>
    <source>
        <strain evidence="2">CCM 8911</strain>
    </source>
</reference>
<name>A0ABW4B8M0_9LACO</name>
<dbReference type="Proteomes" id="UP001597249">
    <property type="component" value="Unassembled WGS sequence"/>
</dbReference>
<keyword evidence="2" id="KW-1185">Reference proteome</keyword>